<sequence length="150" mass="16393">MILSFPPTGNEHDCRSPKLPGAGIACLSFGFLCETAEETSVVGSKGRLKIETPCHCPTKVSIQLKTHGRGHVGEELVFEYPLPADTEEIKAAGGFEYPNSAGIVYEAAAAARCIAAGKRETQQYTWRETLLNLKLVEEIRYKLGVKSEYC</sequence>
<keyword evidence="1" id="KW-0560">Oxidoreductase</keyword>
<dbReference type="InterPro" id="IPR050984">
    <property type="entry name" value="Gfo/Idh/MocA_domain"/>
</dbReference>
<dbReference type="PANTHER" id="PTHR22604:SF105">
    <property type="entry name" value="TRANS-1,2-DIHYDROBENZENE-1,2-DIOL DEHYDROGENASE"/>
    <property type="match status" value="1"/>
</dbReference>
<dbReference type="PANTHER" id="PTHR22604">
    <property type="entry name" value="OXIDOREDUCTASES"/>
    <property type="match status" value="1"/>
</dbReference>
<reference evidence="2 3" key="1">
    <citation type="submission" date="2024-10" db="EMBL/GenBank/DDBJ databases">
        <title>Updated reference genomes for cyclostephanoid diatoms.</title>
        <authorList>
            <person name="Roberts W.R."/>
            <person name="Alverson A.J."/>
        </authorList>
    </citation>
    <scope>NUCLEOTIDE SEQUENCE [LARGE SCALE GENOMIC DNA]</scope>
    <source>
        <strain evidence="2 3">AJA276-08</strain>
    </source>
</reference>
<dbReference type="Gene3D" id="3.30.360.10">
    <property type="entry name" value="Dihydrodipicolinate Reductase, domain 2"/>
    <property type="match status" value="1"/>
</dbReference>
<evidence type="ECO:0000313" key="3">
    <source>
        <dbReference type="Proteomes" id="UP001530315"/>
    </source>
</evidence>
<evidence type="ECO:0000256" key="1">
    <source>
        <dbReference type="ARBA" id="ARBA00023002"/>
    </source>
</evidence>
<organism evidence="2 3">
    <name type="scientific">Stephanodiscus triporus</name>
    <dbReference type="NCBI Taxonomy" id="2934178"/>
    <lineage>
        <taxon>Eukaryota</taxon>
        <taxon>Sar</taxon>
        <taxon>Stramenopiles</taxon>
        <taxon>Ochrophyta</taxon>
        <taxon>Bacillariophyta</taxon>
        <taxon>Coscinodiscophyceae</taxon>
        <taxon>Thalassiosirophycidae</taxon>
        <taxon>Stephanodiscales</taxon>
        <taxon>Stephanodiscaceae</taxon>
        <taxon>Stephanodiscus</taxon>
    </lineage>
</organism>
<name>A0ABD3MQZ6_9STRA</name>
<dbReference type="EMBL" id="JALLAZ020001754">
    <property type="protein sequence ID" value="KAL3765281.1"/>
    <property type="molecule type" value="Genomic_DNA"/>
</dbReference>
<accession>A0ABD3MQZ6</accession>
<gene>
    <name evidence="2" type="ORF">ACHAW5_005691</name>
</gene>
<dbReference type="Proteomes" id="UP001530315">
    <property type="component" value="Unassembled WGS sequence"/>
</dbReference>
<dbReference type="GO" id="GO:0016491">
    <property type="term" value="F:oxidoreductase activity"/>
    <property type="evidence" value="ECO:0007669"/>
    <property type="project" value="UniProtKB-KW"/>
</dbReference>
<keyword evidence="3" id="KW-1185">Reference proteome</keyword>
<comment type="caution">
    <text evidence="2">The sequence shown here is derived from an EMBL/GenBank/DDBJ whole genome shotgun (WGS) entry which is preliminary data.</text>
</comment>
<dbReference type="AlphaFoldDB" id="A0ABD3MQZ6"/>
<protein>
    <submittedName>
        <fullName evidence="2">Uncharacterized protein</fullName>
    </submittedName>
</protein>
<proteinExistence type="predicted"/>
<evidence type="ECO:0000313" key="2">
    <source>
        <dbReference type="EMBL" id="KAL3765281.1"/>
    </source>
</evidence>